<dbReference type="Gene3D" id="2.30.290.10">
    <property type="entry name" value="BH3618-like"/>
    <property type="match status" value="1"/>
</dbReference>
<keyword evidence="3 4" id="KW-0810">Translation regulation</keyword>
<comment type="subunit">
    <text evidence="4">Interacts with translational regulator CsrA and flagellin(s).</text>
</comment>
<dbReference type="GO" id="GO:0005737">
    <property type="term" value="C:cytoplasm"/>
    <property type="evidence" value="ECO:0007669"/>
    <property type="project" value="UniProtKB-SubCell"/>
</dbReference>
<keyword evidence="5" id="KW-0282">Flagellum</keyword>
<dbReference type="Pfam" id="PF02623">
    <property type="entry name" value="FliW"/>
    <property type="match status" value="1"/>
</dbReference>
<gene>
    <name evidence="4" type="primary">fliW</name>
    <name evidence="5" type="ORF">ENJ40_06745</name>
</gene>
<dbReference type="InterPro" id="IPR003775">
    <property type="entry name" value="Flagellar_assembly_factor_FliW"/>
</dbReference>
<comment type="caution">
    <text evidence="5">The sequence shown here is derived from an EMBL/GenBank/DDBJ whole genome shotgun (WGS) entry which is preliminary data.</text>
</comment>
<dbReference type="SUPFAM" id="SSF141457">
    <property type="entry name" value="BH3618-like"/>
    <property type="match status" value="1"/>
</dbReference>
<comment type="subcellular location">
    <subcellularLocation>
        <location evidence="4">Cytoplasm</location>
    </subcellularLocation>
</comment>
<evidence type="ECO:0000313" key="5">
    <source>
        <dbReference type="EMBL" id="HFC98136.1"/>
    </source>
</evidence>
<dbReference type="GO" id="GO:0044780">
    <property type="term" value="P:bacterial-type flagellum assembly"/>
    <property type="evidence" value="ECO:0007669"/>
    <property type="project" value="UniProtKB-UniRule"/>
</dbReference>
<name>A0A7C3CKV9_9BACT</name>
<keyword evidence="4" id="KW-0143">Chaperone</keyword>
<dbReference type="AlphaFoldDB" id="A0A7C3CKV9"/>
<reference evidence="5" key="1">
    <citation type="journal article" date="2020" name="mSystems">
        <title>Genome- and Community-Level Interaction Insights into Carbon Utilization and Element Cycling Functions of Hydrothermarchaeota in Hydrothermal Sediment.</title>
        <authorList>
            <person name="Zhou Z."/>
            <person name="Liu Y."/>
            <person name="Xu W."/>
            <person name="Pan J."/>
            <person name="Luo Z.H."/>
            <person name="Li M."/>
        </authorList>
    </citation>
    <scope>NUCLEOTIDE SEQUENCE [LARGE SCALE GENOMIC DNA]</scope>
    <source>
        <strain evidence="5">HyVt-483</strain>
    </source>
</reference>
<evidence type="ECO:0000256" key="3">
    <source>
        <dbReference type="ARBA" id="ARBA00022845"/>
    </source>
</evidence>
<dbReference type="PANTHER" id="PTHR39190:SF1">
    <property type="entry name" value="FLAGELLAR ASSEMBLY FACTOR FLIW"/>
    <property type="match status" value="1"/>
</dbReference>
<accession>A0A7C3CKV9</accession>
<comment type="function">
    <text evidence="4">Acts as an anti-CsrA protein, binds CsrA and prevents it from repressing translation of its target genes, one of which is flagellin. Binds to flagellin and participates in the assembly of the flagellum.</text>
</comment>
<dbReference type="Proteomes" id="UP000886043">
    <property type="component" value="Unassembled WGS sequence"/>
</dbReference>
<organism evidence="5">
    <name type="scientific">Thermosulfurimonas dismutans</name>
    <dbReference type="NCBI Taxonomy" id="999894"/>
    <lineage>
        <taxon>Bacteria</taxon>
        <taxon>Pseudomonadati</taxon>
        <taxon>Thermodesulfobacteriota</taxon>
        <taxon>Thermodesulfobacteria</taxon>
        <taxon>Thermodesulfobacteriales</taxon>
        <taxon>Thermodesulfobacteriaceae</taxon>
        <taxon>Thermosulfurimonas</taxon>
    </lineage>
</organism>
<evidence type="ECO:0000256" key="1">
    <source>
        <dbReference type="ARBA" id="ARBA00022490"/>
    </source>
</evidence>
<keyword evidence="1 4" id="KW-0963">Cytoplasm</keyword>
<keyword evidence="5" id="KW-0969">Cilium</keyword>
<keyword evidence="2 4" id="KW-1005">Bacterial flagellum biogenesis</keyword>
<dbReference type="GO" id="GO:0006417">
    <property type="term" value="P:regulation of translation"/>
    <property type="evidence" value="ECO:0007669"/>
    <property type="project" value="UniProtKB-KW"/>
</dbReference>
<evidence type="ECO:0000256" key="4">
    <source>
        <dbReference type="HAMAP-Rule" id="MF_01185"/>
    </source>
</evidence>
<proteinExistence type="inferred from homology"/>
<comment type="similarity">
    <text evidence="4">Belongs to the FliW family.</text>
</comment>
<keyword evidence="5" id="KW-0966">Cell projection</keyword>
<dbReference type="PANTHER" id="PTHR39190">
    <property type="entry name" value="FLAGELLAR ASSEMBLY FACTOR FLIW"/>
    <property type="match status" value="1"/>
</dbReference>
<sequence length="164" mass="18387">MKILTQKFGEIEVEEEKILIFVSEILGFPDSKRYVLLSTGKPLPFMWLQSVDEPRVVFLVSPPGVFFPDYQPEIPSFYLELLKIENPAELDLLVILAPGKGGGFTANLLGPILVNVPRRLALQAVLDPEKYAPDEPLPLKEKEKVPTAGDCLLYKHLISPETCR</sequence>
<dbReference type="HAMAP" id="MF_01185">
    <property type="entry name" value="FliW"/>
    <property type="match status" value="1"/>
</dbReference>
<dbReference type="EMBL" id="DRMH01000085">
    <property type="protein sequence ID" value="HFC98136.1"/>
    <property type="molecule type" value="Genomic_DNA"/>
</dbReference>
<dbReference type="InterPro" id="IPR024046">
    <property type="entry name" value="Flagellar_assmbl_FliW_dom_sf"/>
</dbReference>
<protein>
    <recommendedName>
        <fullName evidence="4">Flagellar assembly factor FliW</fullName>
    </recommendedName>
</protein>
<evidence type="ECO:0000256" key="2">
    <source>
        <dbReference type="ARBA" id="ARBA00022795"/>
    </source>
</evidence>